<accession>A0A895XY85</accession>
<dbReference type="KEGG" id="nav:JQS30_17050"/>
<keyword evidence="1" id="KW-0614">Plasmid</keyword>
<reference evidence="1" key="1">
    <citation type="submission" date="2021-02" db="EMBL/GenBank/DDBJ databases">
        <title>Natronoglycomyces albus gen. nov., sp. nov, a haloalkaliphilic actinobacterium from a soda solonchak soil.</title>
        <authorList>
            <person name="Sorokin D.Y."/>
            <person name="Khijniak T.V."/>
            <person name="Zakharycheva A.P."/>
            <person name="Boueva O.V."/>
            <person name="Ariskina E.V."/>
            <person name="Hahnke R.L."/>
            <person name="Bunk B."/>
            <person name="Sproer C."/>
            <person name="Schumann P."/>
            <person name="Evtushenko L.I."/>
            <person name="Kublanov I.V."/>
        </authorList>
    </citation>
    <scope>NUCLEOTIDE SEQUENCE</scope>
    <source>
        <strain evidence="1">DSM 106290</strain>
        <plasmid evidence="1">p1</plasmid>
    </source>
</reference>
<evidence type="ECO:0000313" key="1">
    <source>
        <dbReference type="EMBL" id="QSB07150.1"/>
    </source>
</evidence>
<protein>
    <submittedName>
        <fullName evidence="1">Uncharacterized protein</fullName>
    </submittedName>
</protein>
<geneLocation type="plasmid" evidence="1 2">
    <name>p1</name>
</geneLocation>
<dbReference type="AlphaFoldDB" id="A0A895XY85"/>
<keyword evidence="2" id="KW-1185">Reference proteome</keyword>
<proteinExistence type="predicted"/>
<dbReference type="RefSeq" id="WP_213173145.1">
    <property type="nucleotide sequence ID" value="NZ_CP070498.1"/>
</dbReference>
<name>A0A895XY85_9ACTN</name>
<dbReference type="Proteomes" id="UP000662939">
    <property type="component" value="Plasmid p1"/>
</dbReference>
<sequence length="191" mass="21898">MTGKRATREDLKKSEDFSRFYGDVELLKCRTTDIAAAASHQLDAIRNQKGSKERLEGLRALREETNRLESAVIAEARAEGLPWGDIAPLLGMNEKTVQRHHRDTLPKARMDLLRHPVRTPETYIKDLGLENSSRIEVEEALSWRSEALATWERTFAIEGDGNEDERQRLEAARHSHEQLLDEVAQVYNDEH</sequence>
<gene>
    <name evidence="1" type="ORF">JQS30_17050</name>
</gene>
<evidence type="ECO:0000313" key="2">
    <source>
        <dbReference type="Proteomes" id="UP000662939"/>
    </source>
</evidence>
<dbReference type="EMBL" id="CP070498">
    <property type="protein sequence ID" value="QSB07150.1"/>
    <property type="molecule type" value="Genomic_DNA"/>
</dbReference>
<organism evidence="1 2">
    <name type="scientific">Natronoglycomyces albus</name>
    <dbReference type="NCBI Taxonomy" id="2811108"/>
    <lineage>
        <taxon>Bacteria</taxon>
        <taxon>Bacillati</taxon>
        <taxon>Actinomycetota</taxon>
        <taxon>Actinomycetes</taxon>
        <taxon>Glycomycetales</taxon>
        <taxon>Glycomycetaceae</taxon>
        <taxon>Natronoglycomyces</taxon>
    </lineage>
</organism>